<evidence type="ECO:0000256" key="1">
    <source>
        <dbReference type="ARBA" id="ARBA00022737"/>
    </source>
</evidence>
<organism evidence="5 7">
    <name type="scientific">[Ruminococcus] lactaris</name>
    <dbReference type="NCBI Taxonomy" id="46228"/>
    <lineage>
        <taxon>Bacteria</taxon>
        <taxon>Bacillati</taxon>
        <taxon>Bacillota</taxon>
        <taxon>Clostridia</taxon>
        <taxon>Lachnospirales</taxon>
        <taxon>Lachnospiraceae</taxon>
        <taxon>Mediterraneibacter</taxon>
    </lineage>
</organism>
<dbReference type="AlphaFoldDB" id="A0A3E4LKM8"/>
<reference evidence="7 8" key="1">
    <citation type="submission" date="2018-08" db="EMBL/GenBank/DDBJ databases">
        <title>A genome reference for cultivated species of the human gut microbiota.</title>
        <authorList>
            <person name="Zou Y."/>
            <person name="Xue W."/>
            <person name="Luo G."/>
        </authorList>
    </citation>
    <scope>NUCLEOTIDE SEQUENCE [LARGE SCALE GENOMIC DNA]</scope>
    <source>
        <strain evidence="6 8">AM09-9</strain>
        <strain evidence="5 7">TF11-7</strain>
    </source>
</reference>
<dbReference type="Gene3D" id="1.10.1790.10">
    <property type="entry name" value="PRD domain"/>
    <property type="match status" value="2"/>
</dbReference>
<dbReference type="GO" id="GO:0003723">
    <property type="term" value="F:RNA binding"/>
    <property type="evidence" value="ECO:0007669"/>
    <property type="project" value="InterPro"/>
</dbReference>
<dbReference type="PANTHER" id="PTHR30185:SF18">
    <property type="entry name" value="TRANSCRIPTIONAL REGULATOR MTLR"/>
    <property type="match status" value="1"/>
</dbReference>
<proteinExistence type="predicted"/>
<dbReference type="InterPro" id="IPR036634">
    <property type="entry name" value="PRD_sf"/>
</dbReference>
<feature type="domain" description="PRD" evidence="4">
    <location>
        <begin position="172"/>
        <end position="278"/>
    </location>
</feature>
<dbReference type="SUPFAM" id="SSF63520">
    <property type="entry name" value="PTS-regulatory domain, PRD"/>
    <property type="match status" value="2"/>
</dbReference>
<dbReference type="InterPro" id="IPR036650">
    <property type="entry name" value="CAT_RNA-bd_dom_sf"/>
</dbReference>
<evidence type="ECO:0000313" key="8">
    <source>
        <dbReference type="Proteomes" id="UP000285832"/>
    </source>
</evidence>
<dbReference type="PANTHER" id="PTHR30185">
    <property type="entry name" value="CRYPTIC BETA-GLUCOSIDE BGL OPERON ANTITERMINATOR"/>
    <property type="match status" value="1"/>
</dbReference>
<accession>A0A3E4LKM8</accession>
<dbReference type="PROSITE" id="PS51372">
    <property type="entry name" value="PRD_2"/>
    <property type="match status" value="2"/>
</dbReference>
<dbReference type="Pfam" id="PF00874">
    <property type="entry name" value="PRD"/>
    <property type="match status" value="2"/>
</dbReference>
<dbReference type="InterPro" id="IPR011608">
    <property type="entry name" value="PRD"/>
</dbReference>
<dbReference type="Proteomes" id="UP000285832">
    <property type="component" value="Unassembled WGS sequence"/>
</dbReference>
<gene>
    <name evidence="6" type="ORF">DW116_10590</name>
    <name evidence="5" type="ORF">DXD17_11205</name>
</gene>
<evidence type="ECO:0000313" key="6">
    <source>
        <dbReference type="EMBL" id="RHJ59846.1"/>
    </source>
</evidence>
<evidence type="ECO:0000259" key="4">
    <source>
        <dbReference type="PROSITE" id="PS51372"/>
    </source>
</evidence>
<dbReference type="SUPFAM" id="SSF50151">
    <property type="entry name" value="SacY-like RNA-binding domain"/>
    <property type="match status" value="1"/>
</dbReference>
<keyword evidence="3" id="KW-0804">Transcription</keyword>
<evidence type="ECO:0000256" key="3">
    <source>
        <dbReference type="ARBA" id="ARBA00023163"/>
    </source>
</evidence>
<dbReference type="InterPro" id="IPR050661">
    <property type="entry name" value="BglG_antiterminators"/>
</dbReference>
<feature type="domain" description="PRD" evidence="4">
    <location>
        <begin position="67"/>
        <end position="171"/>
    </location>
</feature>
<keyword evidence="1" id="KW-0677">Repeat</keyword>
<dbReference type="InterPro" id="IPR004341">
    <property type="entry name" value="CAT_RNA-bd_dom"/>
</dbReference>
<dbReference type="Pfam" id="PF03123">
    <property type="entry name" value="CAT_RBD"/>
    <property type="match status" value="1"/>
</dbReference>
<evidence type="ECO:0000256" key="2">
    <source>
        <dbReference type="ARBA" id="ARBA00023015"/>
    </source>
</evidence>
<name>A0A3E4LKM8_9FIRM</name>
<sequence>MYRISKVLNHNTVIGIHADDNQEYLVMGKGIGFGKKVSERFEVRDGDTVYSLQATSNRGNAKELATSIQPIYLEIANEILDEAEKVFQNIDRAVLFPMADHLEYAVKRIQNHEQISNPLTDDIRVLFHLEYKTAECVRPILKERLGITIDDNEVGYISLHIHSAIKDENVSLAMQIARAVRECISHVEQVVNRPIDVMSLSYNRLMNHIRNMVARALQHEELKLNLNDYMEVKFPQAFQLAQTICDQVGKNLCCTISDAEVGYLAMHIERVVHEDEDLEAIEARD</sequence>
<evidence type="ECO:0000313" key="7">
    <source>
        <dbReference type="Proteomes" id="UP000260793"/>
    </source>
</evidence>
<dbReference type="SMART" id="SM01061">
    <property type="entry name" value="CAT_RBD"/>
    <property type="match status" value="1"/>
</dbReference>
<dbReference type="Gene3D" id="2.30.24.10">
    <property type="entry name" value="CAT RNA-binding domain"/>
    <property type="match status" value="1"/>
</dbReference>
<dbReference type="RefSeq" id="WP_023920630.1">
    <property type="nucleotide sequence ID" value="NZ_CAJMJQ010000024.1"/>
</dbReference>
<dbReference type="EMBL" id="QRMI01000029">
    <property type="protein sequence ID" value="RHJ59846.1"/>
    <property type="molecule type" value="Genomic_DNA"/>
</dbReference>
<dbReference type="GO" id="GO:0006355">
    <property type="term" value="P:regulation of DNA-templated transcription"/>
    <property type="evidence" value="ECO:0007669"/>
    <property type="project" value="InterPro"/>
</dbReference>
<protein>
    <submittedName>
        <fullName evidence="5">PRD domain-containing protein</fullName>
    </submittedName>
</protein>
<dbReference type="Proteomes" id="UP000260793">
    <property type="component" value="Unassembled WGS sequence"/>
</dbReference>
<dbReference type="EMBL" id="QSQN01000032">
    <property type="protein sequence ID" value="RGK37906.1"/>
    <property type="molecule type" value="Genomic_DNA"/>
</dbReference>
<keyword evidence="2" id="KW-0805">Transcription regulation</keyword>
<comment type="caution">
    <text evidence="5">The sequence shown here is derived from an EMBL/GenBank/DDBJ whole genome shotgun (WGS) entry which is preliminary data.</text>
</comment>
<evidence type="ECO:0000313" key="5">
    <source>
        <dbReference type="EMBL" id="RGK37906.1"/>
    </source>
</evidence>